<dbReference type="EMBL" id="BMHE01000016">
    <property type="protein sequence ID" value="GFZ85295.1"/>
    <property type="molecule type" value="Genomic_DNA"/>
</dbReference>
<evidence type="ECO:0000313" key="2">
    <source>
        <dbReference type="Proteomes" id="UP000615455"/>
    </source>
</evidence>
<protein>
    <recommendedName>
        <fullName evidence="3">Nuclear transport factor 2 family protein</fullName>
    </recommendedName>
</protein>
<proteinExistence type="predicted"/>
<sequence length="170" mass="19034">MKRYIFVFLIVLANIAGCEGKETLPGTSPVASILPSTDADSFKPYTDHVSLNPEVMDLEERKTLSSLGKEVVALLDDYVHVFNNRIPQKDGDKFEAVDTAGSVRHTEGETLKLKATNQIRADGPVVIIVAYAELRHEARDPNPFWSGKQQFRFQIVDEKLKLGYWNESAP</sequence>
<keyword evidence="2" id="KW-1185">Reference proteome</keyword>
<comment type="caution">
    <text evidence="1">The sequence shown here is derived from an EMBL/GenBank/DDBJ whole genome shotgun (WGS) entry which is preliminary data.</text>
</comment>
<evidence type="ECO:0008006" key="3">
    <source>
        <dbReference type="Google" id="ProtNLM"/>
    </source>
</evidence>
<gene>
    <name evidence="1" type="ORF">GCM10008018_34170</name>
</gene>
<dbReference type="RefSeq" id="WP_189013232.1">
    <property type="nucleotide sequence ID" value="NZ_BMHE01000016.1"/>
</dbReference>
<organism evidence="1 2">
    <name type="scientific">Paenibacillus marchantiophytorum</name>
    <dbReference type="NCBI Taxonomy" id="1619310"/>
    <lineage>
        <taxon>Bacteria</taxon>
        <taxon>Bacillati</taxon>
        <taxon>Bacillota</taxon>
        <taxon>Bacilli</taxon>
        <taxon>Bacillales</taxon>
        <taxon>Paenibacillaceae</taxon>
        <taxon>Paenibacillus</taxon>
    </lineage>
</organism>
<name>A0ABQ1ESG3_9BACL</name>
<reference evidence="2" key="1">
    <citation type="journal article" date="2019" name="Int. J. Syst. Evol. Microbiol.">
        <title>The Global Catalogue of Microorganisms (GCM) 10K type strain sequencing project: providing services to taxonomists for standard genome sequencing and annotation.</title>
        <authorList>
            <consortium name="The Broad Institute Genomics Platform"/>
            <consortium name="The Broad Institute Genome Sequencing Center for Infectious Disease"/>
            <person name="Wu L."/>
            <person name="Ma J."/>
        </authorList>
    </citation>
    <scope>NUCLEOTIDE SEQUENCE [LARGE SCALE GENOMIC DNA]</scope>
    <source>
        <strain evidence="2">CGMCC 1.15043</strain>
    </source>
</reference>
<dbReference type="Proteomes" id="UP000615455">
    <property type="component" value="Unassembled WGS sequence"/>
</dbReference>
<evidence type="ECO:0000313" key="1">
    <source>
        <dbReference type="EMBL" id="GFZ85295.1"/>
    </source>
</evidence>
<accession>A0ABQ1ESG3</accession>